<dbReference type="Gene3D" id="3.40.50.150">
    <property type="entry name" value="Vaccinia Virus protein VP39"/>
    <property type="match status" value="1"/>
</dbReference>
<keyword evidence="6" id="KW-1185">Reference proteome</keyword>
<dbReference type="PANTHER" id="PTHR43712">
    <property type="entry name" value="PUTATIVE (AFU_ORTHOLOGUE AFUA_4G14580)-RELATED"/>
    <property type="match status" value="1"/>
</dbReference>
<evidence type="ECO:0000259" key="4">
    <source>
        <dbReference type="Pfam" id="PF00891"/>
    </source>
</evidence>
<proteinExistence type="predicted"/>
<dbReference type="Gene3D" id="1.10.10.10">
    <property type="entry name" value="Winged helix-like DNA-binding domain superfamily/Winged helix DNA-binding domain"/>
    <property type="match status" value="1"/>
</dbReference>
<name>A0A6A6U1F9_9PEZI</name>
<dbReference type="PANTHER" id="PTHR43712:SF16">
    <property type="entry name" value="O-METHYLTRANSFERASE ELCB"/>
    <property type="match status" value="1"/>
</dbReference>
<dbReference type="InterPro" id="IPR016461">
    <property type="entry name" value="COMT-like"/>
</dbReference>
<keyword evidence="3" id="KW-0949">S-adenosyl-L-methionine</keyword>
<keyword evidence="1 5" id="KW-0489">Methyltransferase</keyword>
<sequence length="425" mass="47623">MIPREATPVSVIRPKPVRSRSSKIGSGRLEDLQSISKELNILIESERWRQESGAGSFDRNMIKALAKKVISTVQQPEEQWVEQAALMSEVCVIRVFNDWKAFDMIPQEGSISIKAWAEKLNAQEELIVRMSRILVATGTLQQVKDDGIMHTPLSKIYTNRHPAGLYFNTKFDIALVPGVGWVEYFEKFGRRVPEGITHTPFSIANNEPDKSSFEIIGMDQQRVADFAQSMNIAMKSKAVTGFYNFDWIAEKGRKDKDRTLLVDVGGGSGGAVEAITKAHSGIDRARCIVQDLNEVVESAHETMSMEMRQVHMMAHSFWEQQPVKGAICYFLRRIMHDYPDSKCTEILGHLVNAMAPDSRLLISDELLTRPPTLLGAQTDLSMLNIGGKERTKEDWLVLASKSGLRVSGIFTSKENSMCVIECTKA</sequence>
<dbReference type="PROSITE" id="PS51683">
    <property type="entry name" value="SAM_OMT_II"/>
    <property type="match status" value="1"/>
</dbReference>
<evidence type="ECO:0000256" key="1">
    <source>
        <dbReference type="ARBA" id="ARBA00022603"/>
    </source>
</evidence>
<evidence type="ECO:0000256" key="3">
    <source>
        <dbReference type="ARBA" id="ARBA00022691"/>
    </source>
</evidence>
<gene>
    <name evidence="5" type="ORF">BT63DRAFT_459016</name>
</gene>
<dbReference type="InterPro" id="IPR029063">
    <property type="entry name" value="SAM-dependent_MTases_sf"/>
</dbReference>
<protein>
    <submittedName>
        <fullName evidence="5">S-adenosyl-L-methionine-dependent methyltransferase</fullName>
    </submittedName>
</protein>
<dbReference type="SUPFAM" id="SSF53335">
    <property type="entry name" value="S-adenosyl-L-methionine-dependent methyltransferases"/>
    <property type="match status" value="1"/>
</dbReference>
<dbReference type="InterPro" id="IPR036388">
    <property type="entry name" value="WH-like_DNA-bd_sf"/>
</dbReference>
<dbReference type="Pfam" id="PF00891">
    <property type="entry name" value="Methyltransf_2"/>
    <property type="match status" value="1"/>
</dbReference>
<dbReference type="InterPro" id="IPR001077">
    <property type="entry name" value="COMT_C"/>
</dbReference>
<evidence type="ECO:0000256" key="2">
    <source>
        <dbReference type="ARBA" id="ARBA00022679"/>
    </source>
</evidence>
<dbReference type="Proteomes" id="UP000799302">
    <property type="component" value="Unassembled WGS sequence"/>
</dbReference>
<keyword evidence="2 5" id="KW-0808">Transferase</keyword>
<feature type="domain" description="O-methyltransferase C-terminal" evidence="4">
    <location>
        <begin position="259"/>
        <end position="404"/>
    </location>
</feature>
<organism evidence="5 6">
    <name type="scientific">Microthyrium microscopicum</name>
    <dbReference type="NCBI Taxonomy" id="703497"/>
    <lineage>
        <taxon>Eukaryota</taxon>
        <taxon>Fungi</taxon>
        <taxon>Dikarya</taxon>
        <taxon>Ascomycota</taxon>
        <taxon>Pezizomycotina</taxon>
        <taxon>Dothideomycetes</taxon>
        <taxon>Dothideomycetes incertae sedis</taxon>
        <taxon>Microthyriales</taxon>
        <taxon>Microthyriaceae</taxon>
        <taxon>Microthyrium</taxon>
    </lineage>
</organism>
<evidence type="ECO:0000313" key="5">
    <source>
        <dbReference type="EMBL" id="KAF2665441.1"/>
    </source>
</evidence>
<dbReference type="GO" id="GO:0032259">
    <property type="term" value="P:methylation"/>
    <property type="evidence" value="ECO:0007669"/>
    <property type="project" value="UniProtKB-KW"/>
</dbReference>
<dbReference type="OrthoDB" id="1535081at2759"/>
<accession>A0A6A6U1F9</accession>
<reference evidence="5" key="1">
    <citation type="journal article" date="2020" name="Stud. Mycol.">
        <title>101 Dothideomycetes genomes: a test case for predicting lifestyles and emergence of pathogens.</title>
        <authorList>
            <person name="Haridas S."/>
            <person name="Albert R."/>
            <person name="Binder M."/>
            <person name="Bloem J."/>
            <person name="Labutti K."/>
            <person name="Salamov A."/>
            <person name="Andreopoulos B."/>
            <person name="Baker S."/>
            <person name="Barry K."/>
            <person name="Bills G."/>
            <person name="Bluhm B."/>
            <person name="Cannon C."/>
            <person name="Castanera R."/>
            <person name="Culley D."/>
            <person name="Daum C."/>
            <person name="Ezra D."/>
            <person name="Gonzalez J."/>
            <person name="Henrissat B."/>
            <person name="Kuo A."/>
            <person name="Liang C."/>
            <person name="Lipzen A."/>
            <person name="Lutzoni F."/>
            <person name="Magnuson J."/>
            <person name="Mondo S."/>
            <person name="Nolan M."/>
            <person name="Ohm R."/>
            <person name="Pangilinan J."/>
            <person name="Park H.-J."/>
            <person name="Ramirez L."/>
            <person name="Alfaro M."/>
            <person name="Sun H."/>
            <person name="Tritt A."/>
            <person name="Yoshinaga Y."/>
            <person name="Zwiers L.-H."/>
            <person name="Turgeon B."/>
            <person name="Goodwin S."/>
            <person name="Spatafora J."/>
            <person name="Crous P."/>
            <person name="Grigoriev I."/>
        </authorList>
    </citation>
    <scope>NUCLEOTIDE SEQUENCE</scope>
    <source>
        <strain evidence="5">CBS 115976</strain>
    </source>
</reference>
<evidence type="ECO:0000313" key="6">
    <source>
        <dbReference type="Proteomes" id="UP000799302"/>
    </source>
</evidence>
<dbReference type="AlphaFoldDB" id="A0A6A6U1F9"/>
<dbReference type="GO" id="GO:0008171">
    <property type="term" value="F:O-methyltransferase activity"/>
    <property type="evidence" value="ECO:0007669"/>
    <property type="project" value="InterPro"/>
</dbReference>
<dbReference type="EMBL" id="MU004240">
    <property type="protein sequence ID" value="KAF2665441.1"/>
    <property type="molecule type" value="Genomic_DNA"/>
</dbReference>